<accession>X0U7A6</accession>
<evidence type="ECO:0000313" key="1">
    <source>
        <dbReference type="EMBL" id="GAF95211.1"/>
    </source>
</evidence>
<gene>
    <name evidence="1" type="ORF">S01H1_24489</name>
</gene>
<dbReference type="AlphaFoldDB" id="X0U7A6"/>
<reference evidence="1" key="1">
    <citation type="journal article" date="2014" name="Front. Microbiol.">
        <title>High frequency of phylogenetically diverse reductive dehalogenase-homologous genes in deep subseafloor sedimentary metagenomes.</title>
        <authorList>
            <person name="Kawai M."/>
            <person name="Futagami T."/>
            <person name="Toyoda A."/>
            <person name="Takaki Y."/>
            <person name="Nishi S."/>
            <person name="Hori S."/>
            <person name="Arai W."/>
            <person name="Tsubouchi T."/>
            <person name="Morono Y."/>
            <person name="Uchiyama I."/>
            <person name="Ito T."/>
            <person name="Fujiyama A."/>
            <person name="Inagaki F."/>
            <person name="Takami H."/>
        </authorList>
    </citation>
    <scope>NUCLEOTIDE SEQUENCE</scope>
    <source>
        <strain evidence="1">Expedition CK06-06</strain>
    </source>
</reference>
<organism evidence="1">
    <name type="scientific">marine sediment metagenome</name>
    <dbReference type="NCBI Taxonomy" id="412755"/>
    <lineage>
        <taxon>unclassified sequences</taxon>
        <taxon>metagenomes</taxon>
        <taxon>ecological metagenomes</taxon>
    </lineage>
</organism>
<sequence length="34" mass="3909">MIGAEVSTWSRGNEHTLGSRGKIYDFIYSANMMW</sequence>
<feature type="non-terminal residue" evidence="1">
    <location>
        <position position="34"/>
    </location>
</feature>
<dbReference type="EMBL" id="BARS01014613">
    <property type="protein sequence ID" value="GAF95211.1"/>
    <property type="molecule type" value="Genomic_DNA"/>
</dbReference>
<comment type="caution">
    <text evidence="1">The sequence shown here is derived from an EMBL/GenBank/DDBJ whole genome shotgun (WGS) entry which is preliminary data.</text>
</comment>
<name>X0U7A6_9ZZZZ</name>
<proteinExistence type="predicted"/>
<protein>
    <submittedName>
        <fullName evidence="1">Uncharacterized protein</fullName>
    </submittedName>
</protein>